<keyword evidence="2" id="KW-0255">Endonuclease</keyword>
<dbReference type="AlphaFoldDB" id="A0AAV4J0W1"/>
<protein>
    <submittedName>
        <fullName evidence="2">Endonuclease-reverse transcriptase</fullName>
    </submittedName>
</protein>
<evidence type="ECO:0000256" key="1">
    <source>
        <dbReference type="SAM" id="MobiDB-lite"/>
    </source>
</evidence>
<keyword evidence="3" id="KW-1185">Reference proteome</keyword>
<keyword evidence="2" id="KW-0540">Nuclease</keyword>
<dbReference type="Gene3D" id="3.60.10.10">
    <property type="entry name" value="Endonuclease/exonuclease/phosphatase"/>
    <property type="match status" value="1"/>
</dbReference>
<comment type="caution">
    <text evidence="2">The sequence shown here is derived from an EMBL/GenBank/DDBJ whole genome shotgun (WGS) entry which is preliminary data.</text>
</comment>
<evidence type="ECO:0000313" key="2">
    <source>
        <dbReference type="EMBL" id="GFS15523.1"/>
    </source>
</evidence>
<accession>A0AAV4J0W1</accession>
<reference evidence="2 3" key="1">
    <citation type="journal article" date="2021" name="Elife">
        <title>Chloroplast acquisition without the gene transfer in kleptoplastic sea slugs, Plakobranchus ocellatus.</title>
        <authorList>
            <person name="Maeda T."/>
            <person name="Takahashi S."/>
            <person name="Yoshida T."/>
            <person name="Shimamura S."/>
            <person name="Takaki Y."/>
            <person name="Nagai Y."/>
            <person name="Toyoda A."/>
            <person name="Suzuki Y."/>
            <person name="Arimoto A."/>
            <person name="Ishii H."/>
            <person name="Satoh N."/>
            <person name="Nishiyama T."/>
            <person name="Hasebe M."/>
            <person name="Maruyama T."/>
            <person name="Minagawa J."/>
            <person name="Obokata J."/>
            <person name="Shigenobu S."/>
        </authorList>
    </citation>
    <scope>NUCLEOTIDE SEQUENCE [LARGE SCALE GENOMIC DNA]</scope>
</reference>
<feature type="region of interest" description="Disordered" evidence="1">
    <location>
        <begin position="1"/>
        <end position="22"/>
    </location>
</feature>
<dbReference type="PANTHER" id="PTHR23227">
    <property type="entry name" value="BUCENTAUR RELATED"/>
    <property type="match status" value="1"/>
</dbReference>
<proteinExistence type="predicted"/>
<organism evidence="2 3">
    <name type="scientific">Elysia marginata</name>
    <dbReference type="NCBI Taxonomy" id="1093978"/>
    <lineage>
        <taxon>Eukaryota</taxon>
        <taxon>Metazoa</taxon>
        <taxon>Spiralia</taxon>
        <taxon>Lophotrochozoa</taxon>
        <taxon>Mollusca</taxon>
        <taxon>Gastropoda</taxon>
        <taxon>Heterobranchia</taxon>
        <taxon>Euthyneura</taxon>
        <taxon>Panpulmonata</taxon>
        <taxon>Sacoglossa</taxon>
        <taxon>Placobranchoidea</taxon>
        <taxon>Plakobranchidae</taxon>
        <taxon>Elysia</taxon>
    </lineage>
</organism>
<dbReference type="InterPro" id="IPR027124">
    <property type="entry name" value="Swc5/CFDP1/2"/>
</dbReference>
<dbReference type="EMBL" id="BMAT01013575">
    <property type="protein sequence ID" value="GFS15523.1"/>
    <property type="molecule type" value="Genomic_DNA"/>
</dbReference>
<sequence length="287" mass="33047">MSGPTPQGMTPVSTQYPTSASTQEEAEQFYSDLQAIKDKMPKREVCIIMGDFNSKVGEGLELESGIGPCGQGERNERGEMLACFCQATGMTITNTCFKQHARRRYTWIQPGDRARNQIDYILITNEWKTTVLNSKSRPGADCETDHILVAAKICLKAYKIVRPKQSARFDTDKLKDLKIRNQFQIEIKNRFEPLLQDWSTKEKTPNELWEEMKKCFTEVAEKNLRKRRKKPAKPYISEEVTELAKQKSKAGKNGNKEKYIMLKKEIQMKLRSLQETRRAGLNKNVQK</sequence>
<dbReference type="GO" id="GO:0004519">
    <property type="term" value="F:endonuclease activity"/>
    <property type="evidence" value="ECO:0007669"/>
    <property type="project" value="UniProtKB-KW"/>
</dbReference>
<dbReference type="PANTHER" id="PTHR23227:SF67">
    <property type="entry name" value="CRANIOFACIAL DEVELOPMENT PROTEIN 2-LIKE"/>
    <property type="match status" value="1"/>
</dbReference>
<name>A0AAV4J0W1_9GAST</name>
<keyword evidence="2" id="KW-0378">Hydrolase</keyword>
<dbReference type="SUPFAM" id="SSF56219">
    <property type="entry name" value="DNase I-like"/>
    <property type="match status" value="1"/>
</dbReference>
<dbReference type="InterPro" id="IPR036691">
    <property type="entry name" value="Endo/exonu/phosph_ase_sf"/>
</dbReference>
<gene>
    <name evidence="2" type="ORF">ElyMa_006772800</name>
</gene>
<evidence type="ECO:0000313" key="3">
    <source>
        <dbReference type="Proteomes" id="UP000762676"/>
    </source>
</evidence>
<dbReference type="Proteomes" id="UP000762676">
    <property type="component" value="Unassembled WGS sequence"/>
</dbReference>